<organism evidence="2 3">
    <name type="scientific">Halorubrum rubrum</name>
    <dbReference type="NCBI Taxonomy" id="1126240"/>
    <lineage>
        <taxon>Archaea</taxon>
        <taxon>Methanobacteriati</taxon>
        <taxon>Methanobacteriota</taxon>
        <taxon>Stenosarchaea group</taxon>
        <taxon>Halobacteria</taxon>
        <taxon>Halobacteriales</taxon>
        <taxon>Haloferacaceae</taxon>
        <taxon>Halorubrum</taxon>
    </lineage>
</organism>
<comment type="caution">
    <text evidence="2">The sequence shown here is derived from an EMBL/GenBank/DDBJ whole genome shotgun (WGS) entry which is preliminary data.</text>
</comment>
<protein>
    <submittedName>
        <fullName evidence="2">Uncharacterized protein</fullName>
    </submittedName>
</protein>
<gene>
    <name evidence="2" type="ORF">ACFPM1_03635</name>
</gene>
<evidence type="ECO:0000313" key="2">
    <source>
        <dbReference type="EMBL" id="MFC5277861.1"/>
    </source>
</evidence>
<name>A0ABD5QZ78_9EURY</name>
<dbReference type="RefSeq" id="WP_256412662.1">
    <property type="nucleotide sequence ID" value="NZ_JANHDM010000012.1"/>
</dbReference>
<dbReference type="EMBL" id="JBHSKY010000004">
    <property type="protein sequence ID" value="MFC5277861.1"/>
    <property type="molecule type" value="Genomic_DNA"/>
</dbReference>
<proteinExistence type="predicted"/>
<dbReference type="AlphaFoldDB" id="A0ABD5QZ78"/>
<evidence type="ECO:0000313" key="3">
    <source>
        <dbReference type="Proteomes" id="UP001596118"/>
    </source>
</evidence>
<feature type="region of interest" description="Disordered" evidence="1">
    <location>
        <begin position="20"/>
        <end position="39"/>
    </location>
</feature>
<keyword evidence="3" id="KW-1185">Reference proteome</keyword>
<sequence length="156" mass="17345">MKGENDDNTDFRRSGEWLGELEGIGIRDPGPDADGPIVEFHGSESMAAVEVTSEEFVDKLSEAAAEVQLALDDQEDGDLRTDGGEEVDGAIERLYNREPQVRCGLCRERYPDLRPCCVENRVEIPLMCDGCYVDLRDAGRLDLERDAEVFGYADLV</sequence>
<dbReference type="Proteomes" id="UP001596118">
    <property type="component" value="Unassembled WGS sequence"/>
</dbReference>
<accession>A0ABD5QZ78</accession>
<reference evidence="2 3" key="1">
    <citation type="journal article" date="2019" name="Int. J. Syst. Evol. Microbiol.">
        <title>The Global Catalogue of Microorganisms (GCM) 10K type strain sequencing project: providing services to taxonomists for standard genome sequencing and annotation.</title>
        <authorList>
            <consortium name="The Broad Institute Genomics Platform"/>
            <consortium name="The Broad Institute Genome Sequencing Center for Infectious Disease"/>
            <person name="Wu L."/>
            <person name="Ma J."/>
        </authorList>
    </citation>
    <scope>NUCLEOTIDE SEQUENCE [LARGE SCALE GENOMIC DNA]</scope>
    <source>
        <strain evidence="2 3">CGMCC 1.12124</strain>
    </source>
</reference>
<evidence type="ECO:0000256" key="1">
    <source>
        <dbReference type="SAM" id="MobiDB-lite"/>
    </source>
</evidence>